<keyword evidence="7" id="KW-1185">Reference proteome</keyword>
<keyword evidence="3" id="KW-0238">DNA-binding</keyword>
<evidence type="ECO:0000256" key="4">
    <source>
        <dbReference type="ARBA" id="ARBA00023163"/>
    </source>
</evidence>
<comment type="caution">
    <text evidence="6">The sequence shown here is derived from an EMBL/GenBank/DDBJ whole genome shotgun (WGS) entry which is preliminary data.</text>
</comment>
<dbReference type="SUPFAM" id="SSF47413">
    <property type="entry name" value="lambda repressor-like DNA-binding domains"/>
    <property type="match status" value="1"/>
</dbReference>
<accession>A0A077LSK7</accession>
<dbReference type="CDD" id="cd01392">
    <property type="entry name" value="HTH_LacI"/>
    <property type="match status" value="1"/>
</dbReference>
<dbReference type="InterPro" id="IPR000843">
    <property type="entry name" value="HTH_LacI"/>
</dbReference>
<proteinExistence type="predicted"/>
<dbReference type="GO" id="GO:0000976">
    <property type="term" value="F:transcription cis-regulatory region binding"/>
    <property type="evidence" value="ECO:0007669"/>
    <property type="project" value="TreeGrafter"/>
</dbReference>
<dbReference type="InterPro" id="IPR046335">
    <property type="entry name" value="LacI/GalR-like_sensor"/>
</dbReference>
<evidence type="ECO:0000259" key="5">
    <source>
        <dbReference type="PROSITE" id="PS50932"/>
    </source>
</evidence>
<feature type="domain" description="HTH lacI-type" evidence="5">
    <location>
        <begin position="1"/>
        <end position="46"/>
    </location>
</feature>
<protein>
    <submittedName>
        <fullName evidence="6">Transcriptional regulator</fullName>
    </submittedName>
</protein>
<dbReference type="PROSITE" id="PS50932">
    <property type="entry name" value="HTH_LACI_2"/>
    <property type="match status" value="1"/>
</dbReference>
<dbReference type="Pfam" id="PF13377">
    <property type="entry name" value="Peripla_BP_3"/>
    <property type="match status" value="1"/>
</dbReference>
<dbReference type="InterPro" id="IPR028082">
    <property type="entry name" value="Peripla_BP_I"/>
</dbReference>
<dbReference type="Gene3D" id="1.10.260.40">
    <property type="entry name" value="lambda repressor-like DNA-binding domains"/>
    <property type="match status" value="1"/>
</dbReference>
<name>A0A077LSK7_9MICO</name>
<dbReference type="InterPro" id="IPR010982">
    <property type="entry name" value="Lambda_DNA-bd_dom_sf"/>
</dbReference>
<dbReference type="PANTHER" id="PTHR30146:SF148">
    <property type="entry name" value="HTH-TYPE TRANSCRIPTIONAL REPRESSOR PURR-RELATED"/>
    <property type="match status" value="1"/>
</dbReference>
<dbReference type="Gene3D" id="3.40.50.2300">
    <property type="match status" value="2"/>
</dbReference>
<gene>
    <name evidence="6" type="ORF">BN12_10055</name>
</gene>
<reference evidence="6 7" key="1">
    <citation type="journal article" date="2013" name="ISME J.">
        <title>A metabolic model for members of the genus Tetrasphaera involved in enhanced biological phosphorus removal.</title>
        <authorList>
            <person name="Kristiansen R."/>
            <person name="Nguyen H.T.T."/>
            <person name="Saunders A.M."/>
            <person name="Nielsen J.L."/>
            <person name="Wimmer R."/>
            <person name="Le V.Q."/>
            <person name="McIlroy S.J."/>
            <person name="Petrovski S."/>
            <person name="Seviour R.J."/>
            <person name="Calteau A."/>
            <person name="Nielsen K.L."/>
            <person name="Nielsen P.H."/>
        </authorList>
    </citation>
    <scope>NUCLEOTIDE SEQUENCE [LARGE SCALE GENOMIC DNA]</scope>
    <source>
        <strain evidence="6 7">T1-X7</strain>
    </source>
</reference>
<keyword evidence="4" id="KW-0804">Transcription</keyword>
<keyword evidence="2" id="KW-0805">Transcription regulation</keyword>
<dbReference type="CDD" id="cd06288">
    <property type="entry name" value="PBP1_sucrose_transcription_regulator"/>
    <property type="match status" value="1"/>
</dbReference>
<dbReference type="GO" id="GO:0003700">
    <property type="term" value="F:DNA-binding transcription factor activity"/>
    <property type="evidence" value="ECO:0007669"/>
    <property type="project" value="TreeGrafter"/>
</dbReference>
<dbReference type="SUPFAM" id="SSF53822">
    <property type="entry name" value="Periplasmic binding protein-like I"/>
    <property type="match status" value="1"/>
</dbReference>
<sequence>MSVTAVSFVFNGNDVGNIAPATKVRILDAAKELGYTPDGVARSLRKQKTHMLGIVTDAIASSPFAGRLLAGAMDAAAGRGYAMLAFDSRDHRDLEQDAVTEFSRRKVQGVVYATMGLREMSTLPETTLPLLLANCTGPDGSHFAVIPDEVNAGRTAARYLLGLGHRRITMLSGPGPGKRIKDGNMAGPLRAKGFRNVLRGAGVPATDSPIVGAGWSIDAGHAAALAVLGDGPDGQGRGRRPVHQRPTAIFAVNDRVATGVLLAAASLGLRVPDDLSVLGLDDQEQLAANVVPSLTTLALPHRQMGSRAVEMLVDAVESGTRPPARVELLPLELIVRDSVGPNPSG</sequence>
<evidence type="ECO:0000256" key="3">
    <source>
        <dbReference type="ARBA" id="ARBA00023125"/>
    </source>
</evidence>
<dbReference type="Proteomes" id="UP000035721">
    <property type="component" value="Unassembled WGS sequence"/>
</dbReference>
<dbReference type="EMBL" id="CAJB01000001">
    <property type="protein sequence ID" value="CCH75908.1"/>
    <property type="molecule type" value="Genomic_DNA"/>
</dbReference>
<evidence type="ECO:0000313" key="6">
    <source>
        <dbReference type="EMBL" id="CCH75908.1"/>
    </source>
</evidence>
<dbReference type="AlphaFoldDB" id="A0A077LSK7"/>
<evidence type="ECO:0000256" key="1">
    <source>
        <dbReference type="ARBA" id="ARBA00022491"/>
    </source>
</evidence>
<evidence type="ECO:0000313" key="7">
    <source>
        <dbReference type="Proteomes" id="UP000035721"/>
    </source>
</evidence>
<evidence type="ECO:0000256" key="2">
    <source>
        <dbReference type="ARBA" id="ARBA00023015"/>
    </source>
</evidence>
<dbReference type="PANTHER" id="PTHR30146">
    <property type="entry name" value="LACI-RELATED TRANSCRIPTIONAL REPRESSOR"/>
    <property type="match status" value="1"/>
</dbReference>
<keyword evidence="1" id="KW-0678">Repressor</keyword>
<dbReference type="SMART" id="SM00354">
    <property type="entry name" value="HTH_LACI"/>
    <property type="match status" value="1"/>
</dbReference>
<organism evidence="6 7">
    <name type="scientific">Nostocoides japonicum T1-X7</name>
    <dbReference type="NCBI Taxonomy" id="1194083"/>
    <lineage>
        <taxon>Bacteria</taxon>
        <taxon>Bacillati</taxon>
        <taxon>Actinomycetota</taxon>
        <taxon>Actinomycetes</taxon>
        <taxon>Micrococcales</taxon>
        <taxon>Intrasporangiaceae</taxon>
        <taxon>Nostocoides</taxon>
    </lineage>
</organism>
<dbReference type="STRING" id="1194083.BN12_10055"/>